<evidence type="ECO:0000256" key="3">
    <source>
        <dbReference type="ARBA" id="ARBA00023163"/>
    </source>
</evidence>
<dbReference type="Gene3D" id="2.60.120.10">
    <property type="entry name" value="Jelly Rolls"/>
    <property type="match status" value="1"/>
</dbReference>
<dbReference type="InterPro" id="IPR050397">
    <property type="entry name" value="Env_Response_Regulators"/>
</dbReference>
<dbReference type="CDD" id="cd00038">
    <property type="entry name" value="CAP_ED"/>
    <property type="match status" value="1"/>
</dbReference>
<protein>
    <submittedName>
        <fullName evidence="6">Cyclic nucleotide-binding domain-containing protein</fullName>
    </submittedName>
</protein>
<evidence type="ECO:0000259" key="4">
    <source>
        <dbReference type="PROSITE" id="PS50042"/>
    </source>
</evidence>
<dbReference type="CDD" id="cd00092">
    <property type="entry name" value="HTH_CRP"/>
    <property type="match status" value="1"/>
</dbReference>
<evidence type="ECO:0000313" key="6">
    <source>
        <dbReference type="EMBL" id="QFU17973.1"/>
    </source>
</evidence>
<organism evidence="6 7">
    <name type="scientific">Microvirga thermotolerans</name>
    <dbReference type="NCBI Taxonomy" id="2651334"/>
    <lineage>
        <taxon>Bacteria</taxon>
        <taxon>Pseudomonadati</taxon>
        <taxon>Pseudomonadota</taxon>
        <taxon>Alphaproteobacteria</taxon>
        <taxon>Hyphomicrobiales</taxon>
        <taxon>Methylobacteriaceae</taxon>
        <taxon>Microvirga</taxon>
    </lineage>
</organism>
<keyword evidence="7" id="KW-1185">Reference proteome</keyword>
<dbReference type="InterPro" id="IPR036390">
    <property type="entry name" value="WH_DNA-bd_sf"/>
</dbReference>
<dbReference type="PANTHER" id="PTHR24567">
    <property type="entry name" value="CRP FAMILY TRANSCRIPTIONAL REGULATORY PROTEIN"/>
    <property type="match status" value="1"/>
</dbReference>
<name>A0A5P9JZU5_9HYPH</name>
<dbReference type="InterPro" id="IPR036388">
    <property type="entry name" value="WH-like_DNA-bd_sf"/>
</dbReference>
<dbReference type="GO" id="GO:0003700">
    <property type="term" value="F:DNA-binding transcription factor activity"/>
    <property type="evidence" value="ECO:0007669"/>
    <property type="project" value="TreeGrafter"/>
</dbReference>
<dbReference type="SUPFAM" id="SSF51206">
    <property type="entry name" value="cAMP-binding domain-like"/>
    <property type="match status" value="1"/>
</dbReference>
<evidence type="ECO:0000256" key="2">
    <source>
        <dbReference type="ARBA" id="ARBA00023125"/>
    </source>
</evidence>
<dbReference type="SMART" id="SM00100">
    <property type="entry name" value="cNMP"/>
    <property type="match status" value="1"/>
</dbReference>
<dbReference type="SUPFAM" id="SSF46785">
    <property type="entry name" value="Winged helix' DNA-binding domain"/>
    <property type="match status" value="1"/>
</dbReference>
<feature type="domain" description="HTH crp-type" evidence="5">
    <location>
        <begin position="148"/>
        <end position="221"/>
    </location>
</feature>
<evidence type="ECO:0000259" key="5">
    <source>
        <dbReference type="PROSITE" id="PS51063"/>
    </source>
</evidence>
<dbReference type="KEGG" id="mico:GDR74_00605"/>
<dbReference type="Pfam" id="PF00027">
    <property type="entry name" value="cNMP_binding"/>
    <property type="match status" value="1"/>
</dbReference>
<proteinExistence type="predicted"/>
<dbReference type="AlphaFoldDB" id="A0A5P9JZU5"/>
<evidence type="ECO:0000256" key="1">
    <source>
        <dbReference type="ARBA" id="ARBA00023015"/>
    </source>
</evidence>
<dbReference type="Pfam" id="PF13545">
    <property type="entry name" value="HTH_Crp_2"/>
    <property type="match status" value="1"/>
</dbReference>
<dbReference type="EMBL" id="CP045423">
    <property type="protein sequence ID" value="QFU17973.1"/>
    <property type="molecule type" value="Genomic_DNA"/>
</dbReference>
<dbReference type="PANTHER" id="PTHR24567:SF28">
    <property type="entry name" value="LISTERIOLYSIN REGULATORY PROTEIN"/>
    <property type="match status" value="1"/>
</dbReference>
<dbReference type="InterPro" id="IPR012318">
    <property type="entry name" value="HTH_CRP"/>
</dbReference>
<sequence>MSGLDRSLIAALPPFAGAGPAQLDAVLDEARSVYRARGSSLYEQDKPADSFFVLLHGRLRVTRLTPDGRQVVVRFAGPGELVGVAVALGRDTYPATAAAAVDSVALAWPSARWPQMLGLLPALAGAALQAAGARLHDAHSRIVELSTEQVERRVANALVRLSETTGRRVEQGILIDFPISRQDVAEATGTTLHNVSRILSAWEERGWVKGGRQRIVICEPHRLMSLGEGYPANRG</sequence>
<dbReference type="InterPro" id="IPR018490">
    <property type="entry name" value="cNMP-bd_dom_sf"/>
</dbReference>
<dbReference type="GO" id="GO:0005829">
    <property type="term" value="C:cytosol"/>
    <property type="evidence" value="ECO:0007669"/>
    <property type="project" value="TreeGrafter"/>
</dbReference>
<keyword evidence="1" id="KW-0805">Transcription regulation</keyword>
<dbReference type="InterPro" id="IPR000595">
    <property type="entry name" value="cNMP-bd_dom"/>
</dbReference>
<dbReference type="Gene3D" id="1.10.10.10">
    <property type="entry name" value="Winged helix-like DNA-binding domain superfamily/Winged helix DNA-binding domain"/>
    <property type="match status" value="1"/>
</dbReference>
<dbReference type="PROSITE" id="PS50042">
    <property type="entry name" value="CNMP_BINDING_3"/>
    <property type="match status" value="1"/>
</dbReference>
<dbReference type="PROSITE" id="PS51063">
    <property type="entry name" value="HTH_CRP_2"/>
    <property type="match status" value="1"/>
</dbReference>
<accession>A0A5P9JZU5</accession>
<evidence type="ECO:0000313" key="7">
    <source>
        <dbReference type="Proteomes" id="UP000325614"/>
    </source>
</evidence>
<reference evidence="6 7" key="1">
    <citation type="submission" date="2019-10" db="EMBL/GenBank/DDBJ databases">
        <title>Isolation, Identification of Microvirga thermotolerans HR1, a novel thermophilic bacterium and Comparative Genomics of the genus Microvirga.</title>
        <authorList>
            <person name="Li J."/>
            <person name="Zhang W."/>
            <person name="Lin M."/>
            <person name="Wang J."/>
        </authorList>
    </citation>
    <scope>NUCLEOTIDE SEQUENCE [LARGE SCALE GENOMIC DNA]</scope>
    <source>
        <strain evidence="6 7">HR1</strain>
    </source>
</reference>
<dbReference type="InterPro" id="IPR014710">
    <property type="entry name" value="RmlC-like_jellyroll"/>
</dbReference>
<feature type="domain" description="Cyclic nucleotide-binding" evidence="4">
    <location>
        <begin position="14"/>
        <end position="118"/>
    </location>
</feature>
<dbReference type="SMART" id="SM00419">
    <property type="entry name" value="HTH_CRP"/>
    <property type="match status" value="1"/>
</dbReference>
<dbReference type="GO" id="GO:0003677">
    <property type="term" value="F:DNA binding"/>
    <property type="evidence" value="ECO:0007669"/>
    <property type="project" value="UniProtKB-KW"/>
</dbReference>
<keyword evidence="2" id="KW-0238">DNA-binding</keyword>
<dbReference type="Proteomes" id="UP000325614">
    <property type="component" value="Chromosome"/>
</dbReference>
<gene>
    <name evidence="6" type="ORF">GDR74_00605</name>
</gene>
<keyword evidence="3" id="KW-0804">Transcription</keyword>